<dbReference type="InterPro" id="IPR000601">
    <property type="entry name" value="PKD_dom"/>
</dbReference>
<dbReference type="InterPro" id="IPR013783">
    <property type="entry name" value="Ig-like_fold"/>
</dbReference>
<dbReference type="RefSeq" id="WP_131799570.1">
    <property type="nucleotide sequence ID" value="NZ_FAOZ01000029.1"/>
</dbReference>
<name>A0A0S4QWG8_9ACTN</name>
<feature type="domain" description="PKD" evidence="2">
    <location>
        <begin position="585"/>
        <end position="650"/>
    </location>
</feature>
<feature type="domain" description="PKD" evidence="2">
    <location>
        <begin position="468"/>
        <end position="529"/>
    </location>
</feature>
<reference evidence="4" key="1">
    <citation type="submission" date="2015-11" db="EMBL/GenBank/DDBJ databases">
        <authorList>
            <person name="Varghese N."/>
        </authorList>
    </citation>
    <scope>NUCLEOTIDE SEQUENCE [LARGE SCALE GENOMIC DNA]</scope>
    <source>
        <strain evidence="4">DSM 45899</strain>
    </source>
</reference>
<gene>
    <name evidence="3" type="ORF">Ga0074812_12931</name>
</gene>
<keyword evidence="4" id="KW-1185">Reference proteome</keyword>
<feature type="region of interest" description="Disordered" evidence="1">
    <location>
        <begin position="521"/>
        <end position="562"/>
    </location>
</feature>
<dbReference type="Proteomes" id="UP000198802">
    <property type="component" value="Unassembled WGS sequence"/>
</dbReference>
<dbReference type="GO" id="GO:0005975">
    <property type="term" value="P:carbohydrate metabolic process"/>
    <property type="evidence" value="ECO:0007669"/>
    <property type="project" value="UniProtKB-ARBA"/>
</dbReference>
<evidence type="ECO:0000256" key="1">
    <source>
        <dbReference type="SAM" id="MobiDB-lite"/>
    </source>
</evidence>
<dbReference type="PROSITE" id="PS50093">
    <property type="entry name" value="PKD"/>
    <property type="match status" value="2"/>
</dbReference>
<feature type="compositionally biased region" description="Low complexity" evidence="1">
    <location>
        <begin position="413"/>
        <end position="438"/>
    </location>
</feature>
<evidence type="ECO:0000313" key="4">
    <source>
        <dbReference type="Proteomes" id="UP000198802"/>
    </source>
</evidence>
<dbReference type="InterPro" id="IPR038637">
    <property type="entry name" value="NPCBM_sf"/>
</dbReference>
<dbReference type="Gene3D" id="2.60.120.1060">
    <property type="entry name" value="NPCBM/NEW2 domain"/>
    <property type="match status" value="1"/>
</dbReference>
<proteinExistence type="predicted"/>
<dbReference type="Pfam" id="PF00801">
    <property type="entry name" value="PKD"/>
    <property type="match status" value="1"/>
</dbReference>
<evidence type="ECO:0000259" key="2">
    <source>
        <dbReference type="PROSITE" id="PS50093"/>
    </source>
</evidence>
<dbReference type="SUPFAM" id="SSF49299">
    <property type="entry name" value="PKD domain"/>
    <property type="match status" value="2"/>
</dbReference>
<protein>
    <submittedName>
        <fullName evidence="3">PKD repeat-containing protein</fullName>
    </submittedName>
</protein>
<accession>A0A0S4QWG8</accession>
<dbReference type="AlphaFoldDB" id="A0A0S4QWG8"/>
<sequence length="904" mass="92176">MTTGRRSFGGAGTSRPARARARAVSARLGSTFLALVVVLGAVAVVLSGRGDRTVKVSLQDGAAWLVSSKVGQAALIDGASAQVVTQVPVAGADADLTSAQAGADAFVADGTTGSVVRVDGITYEPSRPVRFAQPGQRLQLFPGRDDSGLFAFTEQSGLVTTADIRSLQPRASQALASRIAPGGGAVDGSGRLWLIEAGSGDLVWLDDRGKVGRRAAAVDPDGARLVVAGGRAVVVAGSSVRPLESDGSLGAATCLAENPADTTAVVTGSPETSRLYTASGRRGVLLVSDLARRSCDLAADLGAADDELGPPLEVAGRVFVPDFTTGEIFVVDLSRPRDAPRRAEVLPPGTRFELVPGGSFVFYNDPASERSGVVHFDGTTISISKYDPERPEAGLINGRGSESGPPGSGQSGSPGSSAGPTSPAQSPSSTPSPTQRPSDPADGAVAIERSAGVVAVGKPVALRVVATSGARISAVRWDFDDDSGGRGTAVSHSWSRAGQYTVSAQVTLADGRKAAPTAGITVTAQPTPTPTAPTTNLTTPTIPTTPIIPTSPSRTEETGKRGPTAALTVTPASGGAPLLVNADASGSTAGSEPITDYRIDFDDNGAVATSRTGSHTYSAAGTYTVRLTVTDRAGRSDSMTRQVTVTAAAVAPTVQVSASAVAGELVVNATAAATPGTAALRDYEFSIEPAGSPESAQPQAANTARFTVPAAGTYRVTVKVTDTAELYATDTSDDVVVTVAPPEPYALIPNASSAAWSSGAGTPVYGARGEAKGYINTEAYQLEDGSYQSHMETHPNYAADGWISGQFTLPQAIVSGQRFRAQLGFVKPNEGTAGRVQFSVRAVYPSGQLSAVLLSRVEVQSDGSMPPVDVDLSGVSGATGLVLRVDALGDAAQDWAAWVNPRVE</sequence>
<feature type="region of interest" description="Disordered" evidence="1">
    <location>
        <begin position="383"/>
        <end position="442"/>
    </location>
</feature>
<dbReference type="InterPro" id="IPR022409">
    <property type="entry name" value="PKD/Chitinase_dom"/>
</dbReference>
<dbReference type="EMBL" id="FAOZ01000029">
    <property type="protein sequence ID" value="CUU59561.1"/>
    <property type="molecule type" value="Genomic_DNA"/>
</dbReference>
<evidence type="ECO:0000313" key="3">
    <source>
        <dbReference type="EMBL" id="CUU59561.1"/>
    </source>
</evidence>
<dbReference type="SUPFAM" id="SSF51004">
    <property type="entry name" value="C-terminal (heme d1) domain of cytochrome cd1-nitrite reductase"/>
    <property type="match status" value="1"/>
</dbReference>
<dbReference type="Gene3D" id="2.60.40.10">
    <property type="entry name" value="Immunoglobulins"/>
    <property type="match status" value="2"/>
</dbReference>
<dbReference type="CDD" id="cd00146">
    <property type="entry name" value="PKD"/>
    <property type="match status" value="2"/>
</dbReference>
<dbReference type="InterPro" id="IPR011048">
    <property type="entry name" value="Haem_d1_sf"/>
</dbReference>
<feature type="compositionally biased region" description="Low complexity" evidence="1">
    <location>
        <begin position="521"/>
        <end position="552"/>
    </location>
</feature>
<organism evidence="3 4">
    <name type="scientific">Parafrankia irregularis</name>
    <dbReference type="NCBI Taxonomy" id="795642"/>
    <lineage>
        <taxon>Bacteria</taxon>
        <taxon>Bacillati</taxon>
        <taxon>Actinomycetota</taxon>
        <taxon>Actinomycetes</taxon>
        <taxon>Frankiales</taxon>
        <taxon>Frankiaceae</taxon>
        <taxon>Parafrankia</taxon>
    </lineage>
</organism>
<dbReference type="InterPro" id="IPR035986">
    <property type="entry name" value="PKD_dom_sf"/>
</dbReference>
<dbReference type="SMART" id="SM00089">
    <property type="entry name" value="PKD"/>
    <property type="match status" value="3"/>
</dbReference>
<dbReference type="Pfam" id="PF18911">
    <property type="entry name" value="PKD_4"/>
    <property type="match status" value="1"/>
</dbReference>
<dbReference type="SUPFAM" id="SSF75011">
    <property type="entry name" value="3-carboxy-cis,cis-mucoante lactonizing enzyme"/>
    <property type="match status" value="1"/>
</dbReference>